<protein>
    <submittedName>
        <fullName evidence="2">Uncharacterized protein</fullName>
    </submittedName>
</protein>
<dbReference type="EMBL" id="KV424066">
    <property type="protein sequence ID" value="KZT52434.1"/>
    <property type="molecule type" value="Genomic_DNA"/>
</dbReference>
<evidence type="ECO:0000313" key="2">
    <source>
        <dbReference type="EMBL" id="KZT52434.1"/>
    </source>
</evidence>
<dbReference type="AlphaFoldDB" id="A0A165DB63"/>
<accession>A0A165DB63</accession>
<dbReference type="InParanoid" id="A0A165DB63"/>
<organism evidence="2 3">
    <name type="scientific">Calocera cornea HHB12733</name>
    <dbReference type="NCBI Taxonomy" id="1353952"/>
    <lineage>
        <taxon>Eukaryota</taxon>
        <taxon>Fungi</taxon>
        <taxon>Dikarya</taxon>
        <taxon>Basidiomycota</taxon>
        <taxon>Agaricomycotina</taxon>
        <taxon>Dacrymycetes</taxon>
        <taxon>Dacrymycetales</taxon>
        <taxon>Dacrymycetaceae</taxon>
        <taxon>Calocera</taxon>
    </lineage>
</organism>
<sequence>MPQALRKGSRLVNKGIPCFSRMSTGGKRPTRRSSLHTLERSAVDSNGRVSGEEPAGEAESGRCGERAEAALVQGNPADSDDGSGSEMERWVLYNEPRHSMLAVDSVEDEQQEHKAFDGGVDPVASDTRERQIEAMAFCFMTSARFLKHKYRGTRNGQIARGLWETLSLRYAPNKPIKTWKSLFKKYESSVRGRAKDLVRNQQG</sequence>
<feature type="compositionally biased region" description="Basic and acidic residues" evidence="1">
    <location>
        <begin position="59"/>
        <end position="68"/>
    </location>
</feature>
<gene>
    <name evidence="2" type="ORF">CALCODRAFT_512065</name>
</gene>
<feature type="region of interest" description="Disordered" evidence="1">
    <location>
        <begin position="1"/>
        <end position="85"/>
    </location>
</feature>
<evidence type="ECO:0000256" key="1">
    <source>
        <dbReference type="SAM" id="MobiDB-lite"/>
    </source>
</evidence>
<reference evidence="2 3" key="1">
    <citation type="journal article" date="2016" name="Mol. Biol. Evol.">
        <title>Comparative Genomics of Early-Diverging Mushroom-Forming Fungi Provides Insights into the Origins of Lignocellulose Decay Capabilities.</title>
        <authorList>
            <person name="Nagy L.G."/>
            <person name="Riley R."/>
            <person name="Tritt A."/>
            <person name="Adam C."/>
            <person name="Daum C."/>
            <person name="Floudas D."/>
            <person name="Sun H."/>
            <person name="Yadav J.S."/>
            <person name="Pangilinan J."/>
            <person name="Larsson K.H."/>
            <person name="Matsuura K."/>
            <person name="Barry K."/>
            <person name="Labutti K."/>
            <person name="Kuo R."/>
            <person name="Ohm R.A."/>
            <person name="Bhattacharya S.S."/>
            <person name="Shirouzu T."/>
            <person name="Yoshinaga Y."/>
            <person name="Martin F.M."/>
            <person name="Grigoriev I.V."/>
            <person name="Hibbett D.S."/>
        </authorList>
    </citation>
    <scope>NUCLEOTIDE SEQUENCE [LARGE SCALE GENOMIC DNA]</scope>
    <source>
        <strain evidence="2 3">HHB12733</strain>
    </source>
</reference>
<keyword evidence="3" id="KW-1185">Reference proteome</keyword>
<evidence type="ECO:0000313" key="3">
    <source>
        <dbReference type="Proteomes" id="UP000076842"/>
    </source>
</evidence>
<dbReference type="Proteomes" id="UP000076842">
    <property type="component" value="Unassembled WGS sequence"/>
</dbReference>
<proteinExistence type="predicted"/>
<name>A0A165DB63_9BASI</name>